<proteinExistence type="predicted"/>
<keyword evidence="1" id="KW-0472">Membrane</keyword>
<feature type="transmembrane region" description="Helical" evidence="1">
    <location>
        <begin position="29"/>
        <end position="50"/>
    </location>
</feature>
<evidence type="ECO:0000256" key="1">
    <source>
        <dbReference type="SAM" id="Phobius"/>
    </source>
</evidence>
<sequence>MPSHKEHTYYVPNSYTNKCNKLRSIIQNILYILLILAILSIIGICLFMLYKKENNIHVHYQEYDDKFKDYVLQYYNKYVNRYNTSQKLFVVANKKLSEIYKMNIIDIISSRRCGLRDDVSYNIDVCKSDNDNVNIYYKIDDSCTAEQSIIIHDTLNSYSEYGIMFYNEKKNYKINILCKSSNNNEFGNIIDKSSYLSIIVSDDIKNELNHILSHIFIGKHKFEVNSYAFPILLEHNEYEKNVDDIYKFKKK</sequence>
<keyword evidence="1" id="KW-0812">Transmembrane</keyword>
<keyword evidence="1" id="KW-1133">Transmembrane helix</keyword>
<gene>
    <name evidence="2" type="ORF">CHREV_270</name>
</gene>
<dbReference type="Proteomes" id="UP000792374">
    <property type="component" value="Genome"/>
</dbReference>
<dbReference type="RefSeq" id="YP_008004674.1">
    <property type="nucleotide sequence ID" value="NC_021249.1"/>
</dbReference>
<dbReference type="EMBL" id="HF679133">
    <property type="protein sequence ID" value="CCU56172.1"/>
    <property type="molecule type" value="Genomic_DNA"/>
</dbReference>
<evidence type="ECO:0000313" key="3">
    <source>
        <dbReference type="Proteomes" id="UP000792374"/>
    </source>
</evidence>
<keyword evidence="3" id="KW-1185">Reference proteome</keyword>
<organism evidence="2 3">
    <name type="scientific">Choristoneura rosaceana entomopoxvirus 'L'</name>
    <dbReference type="NCBI Taxonomy" id="1293539"/>
    <lineage>
        <taxon>Viruses</taxon>
        <taxon>Varidnaviria</taxon>
        <taxon>Bamfordvirae</taxon>
        <taxon>Nucleocytoviricota</taxon>
        <taxon>Pokkesviricetes</taxon>
        <taxon>Chitovirales</taxon>
        <taxon>Poxviridae</taxon>
        <taxon>Entomopoxvirinae</taxon>
        <taxon>Betaentomopoxvirus</taxon>
        <taxon>Betaentomopoxvirus crosaceana</taxon>
        <taxon>Choristoneura rosaceana entomopoxvirus</taxon>
    </lineage>
</organism>
<evidence type="ECO:0000313" key="2">
    <source>
        <dbReference type="EMBL" id="CCU56172.1"/>
    </source>
</evidence>
<reference evidence="2" key="1">
    <citation type="journal article" date="2013" name="J. Virol.">
        <title>New Insights into the Evolution of Entomopoxvirinae from the Complete Genome Sequences of Four Entomopoxviruses Infecting Adoxophyes honmai, Choristoneura biennis, Choristoneura rosaceana, and Mythimna separata.</title>
        <authorList>
            <person name="Theze J."/>
            <person name="Takatsuka J."/>
            <person name="Li Z."/>
            <person name="Gallais J."/>
            <person name="Doucet D."/>
            <person name="Arif B."/>
            <person name="Nakai M."/>
            <person name="Herniou E.A."/>
        </authorList>
    </citation>
    <scope>NUCLEOTIDE SEQUENCE</scope>
</reference>
<accession>A0ABM9QKT2</accession>
<protein>
    <submittedName>
        <fullName evidence="2">Uncharacterized protein</fullName>
    </submittedName>
</protein>
<dbReference type="GeneID" id="15613595"/>
<name>A0ABM9QKT2_9POXV</name>